<gene>
    <name evidence="1" type="ORF">PoB_000092100</name>
</gene>
<protein>
    <submittedName>
        <fullName evidence="1">Uncharacterized protein</fullName>
    </submittedName>
</protein>
<dbReference type="EMBL" id="BLXT01000089">
    <property type="protein sequence ID" value="GFN74415.1"/>
    <property type="molecule type" value="Genomic_DNA"/>
</dbReference>
<reference evidence="1 2" key="1">
    <citation type="journal article" date="2021" name="Elife">
        <title>Chloroplast acquisition without the gene transfer in kleptoplastic sea slugs, Plakobranchus ocellatus.</title>
        <authorList>
            <person name="Maeda T."/>
            <person name="Takahashi S."/>
            <person name="Yoshida T."/>
            <person name="Shimamura S."/>
            <person name="Takaki Y."/>
            <person name="Nagai Y."/>
            <person name="Toyoda A."/>
            <person name="Suzuki Y."/>
            <person name="Arimoto A."/>
            <person name="Ishii H."/>
            <person name="Satoh N."/>
            <person name="Nishiyama T."/>
            <person name="Hasebe M."/>
            <person name="Maruyama T."/>
            <person name="Minagawa J."/>
            <person name="Obokata J."/>
            <person name="Shigenobu S."/>
        </authorList>
    </citation>
    <scope>NUCLEOTIDE SEQUENCE [LARGE SCALE GENOMIC DNA]</scope>
</reference>
<proteinExistence type="predicted"/>
<evidence type="ECO:0000313" key="2">
    <source>
        <dbReference type="Proteomes" id="UP000735302"/>
    </source>
</evidence>
<accession>A0AAV3XUE4</accession>
<dbReference type="AlphaFoldDB" id="A0AAV3XUE4"/>
<sequence length="94" mass="10522">MKDNVVKDYTLKKKEQVVTVGVKASAKLMVKLFRTGLTQLAICSLRCEDGSYLLADWIHAQRSSTCSRASVEDGPVQLQDRLSVKALHVQKTWT</sequence>
<dbReference type="Proteomes" id="UP000735302">
    <property type="component" value="Unassembled WGS sequence"/>
</dbReference>
<evidence type="ECO:0000313" key="1">
    <source>
        <dbReference type="EMBL" id="GFN74415.1"/>
    </source>
</evidence>
<comment type="caution">
    <text evidence="1">The sequence shown here is derived from an EMBL/GenBank/DDBJ whole genome shotgun (WGS) entry which is preliminary data.</text>
</comment>
<keyword evidence="2" id="KW-1185">Reference proteome</keyword>
<name>A0AAV3XUE4_9GAST</name>
<organism evidence="1 2">
    <name type="scientific">Plakobranchus ocellatus</name>
    <dbReference type="NCBI Taxonomy" id="259542"/>
    <lineage>
        <taxon>Eukaryota</taxon>
        <taxon>Metazoa</taxon>
        <taxon>Spiralia</taxon>
        <taxon>Lophotrochozoa</taxon>
        <taxon>Mollusca</taxon>
        <taxon>Gastropoda</taxon>
        <taxon>Heterobranchia</taxon>
        <taxon>Euthyneura</taxon>
        <taxon>Panpulmonata</taxon>
        <taxon>Sacoglossa</taxon>
        <taxon>Placobranchoidea</taxon>
        <taxon>Plakobranchidae</taxon>
        <taxon>Plakobranchus</taxon>
    </lineage>
</organism>